<proteinExistence type="predicted"/>
<sequence>MEESNAKSENDIESQKLLYKYQYAFLHMQKSFTSLFKTIRGFEQQISFKYLTKWKCIIFAPCIAVKQHLRVFINTLNTLDKKFEKHSRFHRGTAFFTVLRASMFKLYSQSLKDNYRIVKENNTKELQLMEHELSNLKKSQNELENITKNYTKRENFLRVKLESLSGKSSTDLLKYENKSLKSKILEMDKKTCTLFKDLNMILDELEELKRKKNKKIKKKQKGIVKGKTMITLSV</sequence>
<accession>A0A1R2CYX2</accession>
<organism evidence="2 3">
    <name type="scientific">Stentor coeruleus</name>
    <dbReference type="NCBI Taxonomy" id="5963"/>
    <lineage>
        <taxon>Eukaryota</taxon>
        <taxon>Sar</taxon>
        <taxon>Alveolata</taxon>
        <taxon>Ciliophora</taxon>
        <taxon>Postciliodesmatophora</taxon>
        <taxon>Heterotrichea</taxon>
        <taxon>Heterotrichida</taxon>
        <taxon>Stentoridae</taxon>
        <taxon>Stentor</taxon>
    </lineage>
</organism>
<evidence type="ECO:0000256" key="1">
    <source>
        <dbReference type="SAM" id="Coils"/>
    </source>
</evidence>
<name>A0A1R2CYX2_9CILI</name>
<reference evidence="2 3" key="1">
    <citation type="submission" date="2016-11" db="EMBL/GenBank/DDBJ databases">
        <title>The macronuclear genome of Stentor coeruleus: a giant cell with tiny introns.</title>
        <authorList>
            <person name="Slabodnick M."/>
            <person name="Ruby J.G."/>
            <person name="Reiff S.B."/>
            <person name="Swart E.C."/>
            <person name="Gosai S."/>
            <person name="Prabakaran S."/>
            <person name="Witkowska E."/>
            <person name="Larue G.E."/>
            <person name="Fisher S."/>
            <person name="Freeman R.M."/>
            <person name="Gunawardena J."/>
            <person name="Chu W."/>
            <person name="Stover N.A."/>
            <person name="Gregory B.D."/>
            <person name="Nowacki M."/>
            <person name="Derisi J."/>
            <person name="Roy S.W."/>
            <person name="Marshall W.F."/>
            <person name="Sood P."/>
        </authorList>
    </citation>
    <scope>NUCLEOTIDE SEQUENCE [LARGE SCALE GENOMIC DNA]</scope>
    <source>
        <strain evidence="2">WM001</strain>
    </source>
</reference>
<comment type="caution">
    <text evidence="2">The sequence shown here is derived from an EMBL/GenBank/DDBJ whole genome shotgun (WGS) entry which is preliminary data.</text>
</comment>
<keyword evidence="3" id="KW-1185">Reference proteome</keyword>
<dbReference type="EMBL" id="MPUH01000030">
    <property type="protein sequence ID" value="OMJ94202.1"/>
    <property type="molecule type" value="Genomic_DNA"/>
</dbReference>
<protein>
    <submittedName>
        <fullName evidence="2">Uncharacterized protein</fullName>
    </submittedName>
</protein>
<evidence type="ECO:0000313" key="2">
    <source>
        <dbReference type="EMBL" id="OMJ94202.1"/>
    </source>
</evidence>
<gene>
    <name evidence="2" type="ORF">SteCoe_2687</name>
</gene>
<dbReference type="AlphaFoldDB" id="A0A1R2CYX2"/>
<feature type="coiled-coil region" evidence="1">
    <location>
        <begin position="195"/>
        <end position="222"/>
    </location>
</feature>
<keyword evidence="1" id="KW-0175">Coiled coil</keyword>
<dbReference type="OrthoDB" id="325115at2759"/>
<dbReference type="Proteomes" id="UP000187209">
    <property type="component" value="Unassembled WGS sequence"/>
</dbReference>
<evidence type="ECO:0000313" key="3">
    <source>
        <dbReference type="Proteomes" id="UP000187209"/>
    </source>
</evidence>
<feature type="coiled-coil region" evidence="1">
    <location>
        <begin position="119"/>
        <end position="153"/>
    </location>
</feature>